<organism evidence="1 2">
    <name type="scientific">Caldicoprobacter faecalis</name>
    <dbReference type="NCBI Taxonomy" id="937334"/>
    <lineage>
        <taxon>Bacteria</taxon>
        <taxon>Bacillati</taxon>
        <taxon>Bacillota</taxon>
        <taxon>Clostridia</taxon>
        <taxon>Caldicoprobacterales</taxon>
        <taxon>Caldicoprobacteraceae</taxon>
        <taxon>Caldicoprobacter</taxon>
    </lineage>
</organism>
<evidence type="ECO:0000313" key="1">
    <source>
        <dbReference type="EMBL" id="SFQ35841.1"/>
    </source>
</evidence>
<proteinExistence type="predicted"/>
<reference evidence="1 2" key="1">
    <citation type="submission" date="2016-10" db="EMBL/GenBank/DDBJ databases">
        <authorList>
            <person name="de Groot N.N."/>
        </authorList>
    </citation>
    <scope>NUCLEOTIDE SEQUENCE [LARGE SCALE GENOMIC DNA]</scope>
    <source>
        <strain evidence="1 2">DSM 20678</strain>
    </source>
</reference>
<accession>A0A1I5XV15</accession>
<evidence type="ECO:0000313" key="2">
    <source>
        <dbReference type="Proteomes" id="UP000198577"/>
    </source>
</evidence>
<protein>
    <submittedName>
        <fullName evidence="1">Uncharacterized protein</fullName>
    </submittedName>
</protein>
<gene>
    <name evidence="1" type="ORF">SAMN05444406_13112</name>
</gene>
<dbReference type="EMBL" id="FOXR01000031">
    <property type="protein sequence ID" value="SFQ35841.1"/>
    <property type="molecule type" value="Genomic_DNA"/>
</dbReference>
<keyword evidence="2" id="KW-1185">Reference proteome</keyword>
<sequence>MAKYVKYEMQPVEFKPVNYSQVRWLNQDDFHYMNEFFNMSIETWNEAKEQGYTYCAIIEEAKIFL</sequence>
<name>A0A1I5XV15_9FIRM</name>
<dbReference type="Proteomes" id="UP000198577">
    <property type="component" value="Unassembled WGS sequence"/>
</dbReference>
<dbReference type="RefSeq" id="WP_025748305.1">
    <property type="nucleotide sequence ID" value="NZ_FOXR01000031.1"/>
</dbReference>
<dbReference type="AlphaFoldDB" id="A0A1I5XV15"/>